<name>A0A6N9Z2U5_9BIFI</name>
<evidence type="ECO:0000313" key="1">
    <source>
        <dbReference type="EMBL" id="NEG88644.1"/>
    </source>
</evidence>
<comment type="caution">
    <text evidence="1">The sequence shown here is derived from an EMBL/GenBank/DDBJ whole genome shotgun (WGS) entry which is preliminary data.</text>
</comment>
<gene>
    <name evidence="1" type="ORF">GFD25_01210</name>
</gene>
<dbReference type="EMBL" id="WHZW01000002">
    <property type="protein sequence ID" value="NEG88644.1"/>
    <property type="molecule type" value="Genomic_DNA"/>
</dbReference>
<protein>
    <recommendedName>
        <fullName evidence="3">CTP synthase</fullName>
    </recommendedName>
</protein>
<keyword evidence="2" id="KW-1185">Reference proteome</keyword>
<accession>A0A6N9Z2U5</accession>
<organism evidence="1 2">
    <name type="scientific">Bifidobacterium aerophilum</name>
    <dbReference type="NCBI Taxonomy" id="1798155"/>
    <lineage>
        <taxon>Bacteria</taxon>
        <taxon>Bacillati</taxon>
        <taxon>Actinomycetota</taxon>
        <taxon>Actinomycetes</taxon>
        <taxon>Bifidobacteriales</taxon>
        <taxon>Bifidobacteriaceae</taxon>
        <taxon>Bifidobacterium</taxon>
    </lineage>
</organism>
<evidence type="ECO:0008006" key="3">
    <source>
        <dbReference type="Google" id="ProtNLM"/>
    </source>
</evidence>
<dbReference type="Proteomes" id="UP000469194">
    <property type="component" value="Unassembled WGS sequence"/>
</dbReference>
<sequence>MRRHAQVERMLADAERTRRCAFGGNKALRSAFERRAAAGVLARVFPNMYVDPQYWAALDPPDRTLHIVRTLHERHPQWVFAGLVAATVHGFEHQWSLHDGGVSIVSSDENTASSLARVRRLYAPGCPAEIVDGLPVTGKPRTVVDCCMLFDFRFALPIMDSALRQGVTKRDIIATCGRLRADCTDALRALHYADVNSENGGESLMRGTIIEAGLMVPQTQVVFADPVSGKRYRADFAWRLDDGEIVVAEFDGARKYVDPAMTDGRSIHGVVQEEREREAALMRAGVTRIVRCTFDDVILVDALICKLRSAGVPMR</sequence>
<dbReference type="AlphaFoldDB" id="A0A6N9Z2U5"/>
<reference evidence="1 2" key="1">
    <citation type="submission" date="2019-10" db="EMBL/GenBank/DDBJ databases">
        <title>Bifidobacterium from non-human primates.</title>
        <authorList>
            <person name="Modesto M."/>
        </authorList>
    </citation>
    <scope>NUCLEOTIDE SEQUENCE [LARGE SCALE GENOMIC DNA]</scope>
    <source>
        <strain evidence="1 2">TRE17</strain>
    </source>
</reference>
<dbReference type="RefSeq" id="WP_163229148.1">
    <property type="nucleotide sequence ID" value="NZ_WHZW01000002.1"/>
</dbReference>
<proteinExistence type="predicted"/>
<evidence type="ECO:0000313" key="2">
    <source>
        <dbReference type="Proteomes" id="UP000469194"/>
    </source>
</evidence>